<name>A0ABV5AXX8_9BACL</name>
<evidence type="ECO:0000313" key="4">
    <source>
        <dbReference type="Proteomes" id="UP001580346"/>
    </source>
</evidence>
<dbReference type="EC" id="2.4.1.-" evidence="3"/>
<dbReference type="Gene3D" id="3.40.50.11350">
    <property type="match status" value="1"/>
</dbReference>
<keyword evidence="4" id="KW-1185">Reference proteome</keyword>
<proteinExistence type="predicted"/>
<keyword evidence="3" id="KW-0328">Glycosyltransferase</keyword>
<dbReference type="InterPro" id="IPR019378">
    <property type="entry name" value="GDP-Fuc_O-FucTrfase"/>
</dbReference>
<dbReference type="CDD" id="cd11296">
    <property type="entry name" value="O-FucT_like"/>
    <property type="match status" value="1"/>
</dbReference>
<evidence type="ECO:0000313" key="3">
    <source>
        <dbReference type="EMBL" id="MFB5269069.1"/>
    </source>
</evidence>
<comment type="caution">
    <text evidence="3">The sequence shown here is derived from an EMBL/GenBank/DDBJ whole genome shotgun (WGS) entry which is preliminary data.</text>
</comment>
<gene>
    <name evidence="3" type="ORF">ACE41H_20095</name>
</gene>
<sequence length="287" mass="33222">MMAIYRTIWETIHHSKEDPPAGFMLNNLQTRTSINLDTNPPFAPIPPESIIDVEALIPLLEEKQIPVLKENSVLKEEDVIIHCTRFLHRFSMPYDECREIGQFLAKSFPFAKNLQKLANFIIGSMSLYPKWKAIQLRIEGDLLLFEETRQIGLETVTKNYLDELVVASLVNEPDLNAVYFATGVQEERYNEIVQQLNEQFPHVTFLRKTDILKDFFPFQQEFESLCLEQQALIDWLVCIGASSFVGAYGSSFAYLAGYMRHYRGFPESATQLLMAQHTTWDTWFPRV</sequence>
<evidence type="ECO:0000256" key="2">
    <source>
        <dbReference type="ARBA" id="ARBA00023277"/>
    </source>
</evidence>
<dbReference type="EMBL" id="JBHHMI010000024">
    <property type="protein sequence ID" value="MFB5269069.1"/>
    <property type="molecule type" value="Genomic_DNA"/>
</dbReference>
<keyword evidence="2" id="KW-0119">Carbohydrate metabolism</keyword>
<dbReference type="Proteomes" id="UP001580346">
    <property type="component" value="Unassembled WGS sequence"/>
</dbReference>
<reference evidence="3 4" key="1">
    <citation type="submission" date="2024-09" db="EMBL/GenBank/DDBJ databases">
        <title>Paenibacillus zeirhizospherea sp. nov., isolated from surface of the maize (Zea mays) roots in a horticulture field, Hungary.</title>
        <authorList>
            <person name="Marton D."/>
            <person name="Farkas M."/>
            <person name="Bedics A."/>
            <person name="Toth E."/>
            <person name="Tancsics A."/>
            <person name="Boka K."/>
            <person name="Maroti G."/>
            <person name="Kriszt B."/>
            <person name="Cserhati M."/>
        </authorList>
    </citation>
    <scope>NUCLEOTIDE SEQUENCE [LARGE SCALE GENOMIC DNA]</scope>
    <source>
        <strain evidence="3 4">KCTC 33519</strain>
    </source>
</reference>
<protein>
    <submittedName>
        <fullName evidence="3">O-fucosyltransferase family protein</fullName>
        <ecNumber evidence="3">2.4.1.-</ecNumber>
    </submittedName>
</protein>
<dbReference type="Pfam" id="PF10250">
    <property type="entry name" value="O-FucT"/>
    <property type="match status" value="1"/>
</dbReference>
<organism evidence="3 4">
    <name type="scientific">Paenibacillus enshidis</name>
    <dbReference type="NCBI Taxonomy" id="1458439"/>
    <lineage>
        <taxon>Bacteria</taxon>
        <taxon>Bacillati</taxon>
        <taxon>Bacillota</taxon>
        <taxon>Bacilli</taxon>
        <taxon>Bacillales</taxon>
        <taxon>Paenibacillaceae</taxon>
        <taxon>Paenibacillus</taxon>
    </lineage>
</organism>
<dbReference type="RefSeq" id="WP_375357345.1">
    <property type="nucleotide sequence ID" value="NZ_JBHHMI010000024.1"/>
</dbReference>
<evidence type="ECO:0000256" key="1">
    <source>
        <dbReference type="ARBA" id="ARBA00022679"/>
    </source>
</evidence>
<keyword evidence="1 3" id="KW-0808">Transferase</keyword>
<dbReference type="GO" id="GO:0016757">
    <property type="term" value="F:glycosyltransferase activity"/>
    <property type="evidence" value="ECO:0007669"/>
    <property type="project" value="UniProtKB-KW"/>
</dbReference>
<accession>A0ABV5AXX8</accession>